<dbReference type="Pfam" id="PF06271">
    <property type="entry name" value="RDD"/>
    <property type="match status" value="1"/>
</dbReference>
<proteinExistence type="predicted"/>
<evidence type="ECO:0000313" key="9">
    <source>
        <dbReference type="Proteomes" id="UP000779809"/>
    </source>
</evidence>
<dbReference type="Proteomes" id="UP000779809">
    <property type="component" value="Unassembled WGS sequence"/>
</dbReference>
<name>A0A932EQP6_9BACT</name>
<keyword evidence="5 6" id="KW-0472">Membrane</keyword>
<evidence type="ECO:0000256" key="5">
    <source>
        <dbReference type="ARBA" id="ARBA00023136"/>
    </source>
</evidence>
<dbReference type="PANTHER" id="PTHR36115">
    <property type="entry name" value="PROLINE-RICH ANTIGEN HOMOLOG-RELATED"/>
    <property type="match status" value="1"/>
</dbReference>
<evidence type="ECO:0000259" key="7">
    <source>
        <dbReference type="Pfam" id="PF06271"/>
    </source>
</evidence>
<dbReference type="InterPro" id="IPR010432">
    <property type="entry name" value="RDD"/>
</dbReference>
<comment type="subcellular location">
    <subcellularLocation>
        <location evidence="1">Cell membrane</location>
        <topology evidence="1">Multi-pass membrane protein</topology>
    </subcellularLocation>
</comment>
<evidence type="ECO:0000256" key="1">
    <source>
        <dbReference type="ARBA" id="ARBA00004651"/>
    </source>
</evidence>
<feature type="transmembrane region" description="Helical" evidence="6">
    <location>
        <begin position="279"/>
        <end position="298"/>
    </location>
</feature>
<reference evidence="8" key="1">
    <citation type="submission" date="2020-07" db="EMBL/GenBank/DDBJ databases">
        <title>Huge and variable diversity of episymbiotic CPR bacteria and DPANN archaea in groundwater ecosystems.</title>
        <authorList>
            <person name="He C.Y."/>
            <person name="Keren R."/>
            <person name="Whittaker M."/>
            <person name="Farag I.F."/>
            <person name="Doudna J."/>
            <person name="Cate J.H.D."/>
            <person name="Banfield J.F."/>
        </authorList>
    </citation>
    <scope>NUCLEOTIDE SEQUENCE</scope>
    <source>
        <strain evidence="8">NC_groundwater_580_Pr5_B-0.1um_64_19</strain>
    </source>
</reference>
<evidence type="ECO:0000256" key="3">
    <source>
        <dbReference type="ARBA" id="ARBA00022692"/>
    </source>
</evidence>
<dbReference type="InterPro" id="IPR051791">
    <property type="entry name" value="Pra-immunoreactive"/>
</dbReference>
<protein>
    <submittedName>
        <fullName evidence="8">RDD family protein</fullName>
    </submittedName>
</protein>
<feature type="domain" description="RDD" evidence="7">
    <location>
        <begin position="238"/>
        <end position="364"/>
    </location>
</feature>
<dbReference type="EMBL" id="JACPNR010000006">
    <property type="protein sequence ID" value="MBI2678055.1"/>
    <property type="molecule type" value="Genomic_DNA"/>
</dbReference>
<keyword evidence="4 6" id="KW-1133">Transmembrane helix</keyword>
<organism evidence="8 9">
    <name type="scientific">Candidatus Korobacter versatilis</name>
    <dbReference type="NCBI Taxonomy" id="658062"/>
    <lineage>
        <taxon>Bacteria</taxon>
        <taxon>Pseudomonadati</taxon>
        <taxon>Acidobacteriota</taxon>
        <taxon>Terriglobia</taxon>
        <taxon>Terriglobales</taxon>
        <taxon>Candidatus Korobacteraceae</taxon>
        <taxon>Candidatus Korobacter</taxon>
    </lineage>
</organism>
<evidence type="ECO:0000256" key="6">
    <source>
        <dbReference type="SAM" id="Phobius"/>
    </source>
</evidence>
<dbReference type="GO" id="GO:0005886">
    <property type="term" value="C:plasma membrane"/>
    <property type="evidence" value="ECO:0007669"/>
    <property type="project" value="UniProtKB-SubCell"/>
</dbReference>
<evidence type="ECO:0000313" key="8">
    <source>
        <dbReference type="EMBL" id="MBI2678055.1"/>
    </source>
</evidence>
<keyword evidence="3 6" id="KW-0812">Transmembrane</keyword>
<sequence>MSVLIDPESYDDSEQQFASTLNAAADDTSLVHDLMMGGDDDMPLGDLSLGSTGTPIVTPQLGVSQTMAPAAVTTTLIEAATTEPPPQFYRPPEPPVWRDEVTSRVDAYHAKRGRGRRYDAAASSLSLNFEPAPEAPPQQRYAAIRLETVEKVPDTNLIEFPRPMPVASVMLAPPPMPLADELAESIREIETPRILDVPDGAHTLPAHPLADIHLDEPSTEPALDQLARRMELALPLPVAPIGPRLGAGLVDLLIVLTATAIFGMIFMMIAKELPQGRDLAACALALPAILWAAYHYAFLVRCGTTPGMQMTQLGLAPFDDEKPITLGRRRARALAMSVSAMSLWLGFVWAFLDEDRLAWHDRISHTFLVNQ</sequence>
<accession>A0A932EQP6</accession>
<feature type="transmembrane region" description="Helical" evidence="6">
    <location>
        <begin position="245"/>
        <end position="267"/>
    </location>
</feature>
<gene>
    <name evidence="8" type="ORF">HYX28_04690</name>
</gene>
<evidence type="ECO:0000256" key="2">
    <source>
        <dbReference type="ARBA" id="ARBA00022475"/>
    </source>
</evidence>
<dbReference type="AlphaFoldDB" id="A0A932EQP6"/>
<feature type="transmembrane region" description="Helical" evidence="6">
    <location>
        <begin position="333"/>
        <end position="352"/>
    </location>
</feature>
<keyword evidence="2" id="KW-1003">Cell membrane</keyword>
<comment type="caution">
    <text evidence="8">The sequence shown here is derived from an EMBL/GenBank/DDBJ whole genome shotgun (WGS) entry which is preliminary data.</text>
</comment>
<evidence type="ECO:0000256" key="4">
    <source>
        <dbReference type="ARBA" id="ARBA00022989"/>
    </source>
</evidence>